<dbReference type="GO" id="GO:0005856">
    <property type="term" value="C:cytoskeleton"/>
    <property type="evidence" value="ECO:0007669"/>
    <property type="project" value="TreeGrafter"/>
</dbReference>
<reference evidence="5" key="2">
    <citation type="submission" date="2025-08" db="UniProtKB">
        <authorList>
            <consortium name="Ensembl"/>
        </authorList>
    </citation>
    <scope>IDENTIFICATION</scope>
</reference>
<dbReference type="InParanoid" id="H2Z880"/>
<dbReference type="Pfam" id="PF21771">
    <property type="entry name" value="CFAP58_CC"/>
    <property type="match status" value="1"/>
</dbReference>
<feature type="region of interest" description="Disordered" evidence="3">
    <location>
        <begin position="1"/>
        <end position="27"/>
    </location>
</feature>
<feature type="coiled-coil region" evidence="2">
    <location>
        <begin position="533"/>
        <end position="623"/>
    </location>
</feature>
<evidence type="ECO:0000256" key="2">
    <source>
        <dbReference type="SAM" id="Coils"/>
    </source>
</evidence>
<evidence type="ECO:0000313" key="5">
    <source>
        <dbReference type="Ensembl" id="ENSCSAVP00000013792.1"/>
    </source>
</evidence>
<reference evidence="6" key="1">
    <citation type="submission" date="2003-08" db="EMBL/GenBank/DDBJ databases">
        <authorList>
            <person name="Birren B."/>
            <person name="Nusbaum C."/>
            <person name="Abebe A."/>
            <person name="Abouelleil A."/>
            <person name="Adekoya E."/>
            <person name="Ait-zahra M."/>
            <person name="Allen N."/>
            <person name="Allen T."/>
            <person name="An P."/>
            <person name="Anderson M."/>
            <person name="Anderson S."/>
            <person name="Arachchi H."/>
            <person name="Armbruster J."/>
            <person name="Bachantsang P."/>
            <person name="Baldwin J."/>
            <person name="Barry A."/>
            <person name="Bayul T."/>
            <person name="Blitshsteyn B."/>
            <person name="Bloom T."/>
            <person name="Blye J."/>
            <person name="Boguslavskiy L."/>
            <person name="Borowsky M."/>
            <person name="Boukhgalter B."/>
            <person name="Brunache A."/>
            <person name="Butler J."/>
            <person name="Calixte N."/>
            <person name="Calvo S."/>
            <person name="Camarata J."/>
            <person name="Campo K."/>
            <person name="Chang J."/>
            <person name="Cheshatsang Y."/>
            <person name="Citroen M."/>
            <person name="Collymore A."/>
            <person name="Considine T."/>
            <person name="Cook A."/>
            <person name="Cooke P."/>
            <person name="Corum B."/>
            <person name="Cuomo C."/>
            <person name="David R."/>
            <person name="Dawoe T."/>
            <person name="Degray S."/>
            <person name="Dodge S."/>
            <person name="Dooley K."/>
            <person name="Dorje P."/>
            <person name="Dorjee K."/>
            <person name="Dorris L."/>
            <person name="Duffey N."/>
            <person name="Dupes A."/>
            <person name="Elkins T."/>
            <person name="Engels R."/>
            <person name="Erickson J."/>
            <person name="Farina A."/>
            <person name="Faro S."/>
            <person name="Ferreira P."/>
            <person name="Fischer H."/>
            <person name="Fitzgerald M."/>
            <person name="Foley K."/>
            <person name="Gage D."/>
            <person name="Galagan J."/>
            <person name="Gearin G."/>
            <person name="Gnerre S."/>
            <person name="Gnirke A."/>
            <person name="Goyette A."/>
            <person name="Graham J."/>
            <person name="Grandbois E."/>
            <person name="Gyaltsen K."/>
            <person name="Hafez N."/>
            <person name="Hagopian D."/>
            <person name="Hagos B."/>
            <person name="Hall J."/>
            <person name="Hatcher B."/>
            <person name="Heller A."/>
            <person name="Higgins H."/>
            <person name="Honan T."/>
            <person name="Horn A."/>
            <person name="Houde N."/>
            <person name="Hughes L."/>
            <person name="Hulme W."/>
            <person name="Husby E."/>
            <person name="Iliev I."/>
            <person name="Jaffe D."/>
            <person name="Jones C."/>
            <person name="Kamal M."/>
            <person name="Kamat A."/>
            <person name="Kamvysselis M."/>
            <person name="Karlsson E."/>
            <person name="Kells C."/>
            <person name="Kieu A."/>
            <person name="Kisner P."/>
            <person name="Kodira C."/>
            <person name="Kulbokas E."/>
            <person name="Labutti K."/>
            <person name="Lama D."/>
            <person name="Landers T."/>
            <person name="Leger J."/>
            <person name="Levine S."/>
            <person name="Lewis D."/>
            <person name="Lewis T."/>
            <person name="Lindblad-toh K."/>
            <person name="Liu X."/>
            <person name="Lokyitsang T."/>
            <person name="Lokyitsang Y."/>
            <person name="Lucien O."/>
            <person name="Lui A."/>
            <person name="Ma L.J."/>
            <person name="Mabbitt R."/>
            <person name="Macdonald J."/>
            <person name="Maclean C."/>
            <person name="Major J."/>
            <person name="Manning J."/>
            <person name="Marabella R."/>
            <person name="Maru K."/>
            <person name="Matthews C."/>
            <person name="Mauceli E."/>
            <person name="Mccarthy M."/>
            <person name="Mcdonough S."/>
            <person name="Mcghee T."/>
            <person name="Meldrim J."/>
            <person name="Meneus L."/>
            <person name="Mesirov J."/>
            <person name="Mihalev A."/>
            <person name="Mihova T."/>
            <person name="Mikkelsen T."/>
            <person name="Mlenga V."/>
            <person name="Moru K."/>
            <person name="Mozes J."/>
            <person name="Mulrain L."/>
            <person name="Munson G."/>
            <person name="Naylor J."/>
            <person name="Newes C."/>
            <person name="Nguyen C."/>
            <person name="Nguyen N."/>
            <person name="Nguyen T."/>
            <person name="Nicol R."/>
            <person name="Nielsen C."/>
            <person name="Nizzari M."/>
            <person name="Norbu C."/>
            <person name="Norbu N."/>
            <person name="O'donnell P."/>
            <person name="Okoawo O."/>
            <person name="O'leary S."/>
            <person name="Omotosho B."/>
            <person name="O'neill K."/>
            <person name="Osman S."/>
            <person name="Parker S."/>
            <person name="Perrin D."/>
            <person name="Phunkhang P."/>
            <person name="Piqani B."/>
            <person name="Purcell S."/>
            <person name="Rachupka T."/>
            <person name="Ramasamy U."/>
            <person name="Rameau R."/>
            <person name="Ray V."/>
            <person name="Raymond C."/>
            <person name="Retta R."/>
            <person name="Richardson S."/>
            <person name="Rise C."/>
            <person name="Rodriguez J."/>
            <person name="Rogers J."/>
            <person name="Rogov P."/>
            <person name="Rutman M."/>
            <person name="Schupbach R."/>
            <person name="Seaman C."/>
            <person name="Settipalli S."/>
            <person name="Sharpe T."/>
            <person name="Sheridan J."/>
            <person name="Sherpa N."/>
            <person name="Shi J."/>
            <person name="Smirnov S."/>
            <person name="Smith C."/>
            <person name="Sougnez C."/>
            <person name="Spencer B."/>
            <person name="Stalker J."/>
            <person name="Stange-thomann N."/>
            <person name="Stavropoulos S."/>
            <person name="Stetson K."/>
            <person name="Stone C."/>
            <person name="Stone S."/>
            <person name="Stubbs M."/>
            <person name="Talamas J."/>
            <person name="Tchuinga P."/>
            <person name="Tenzing P."/>
            <person name="Tesfaye S."/>
            <person name="Theodore J."/>
            <person name="Thoulutsang Y."/>
            <person name="Topham K."/>
            <person name="Towey S."/>
            <person name="Tsamla T."/>
            <person name="Tsomo N."/>
            <person name="Vallee D."/>
            <person name="Vassiliev H."/>
            <person name="Venkataraman V."/>
            <person name="Vinson J."/>
            <person name="Vo A."/>
            <person name="Wade C."/>
            <person name="Wang S."/>
            <person name="Wangchuk T."/>
            <person name="Wangdi T."/>
            <person name="Whittaker C."/>
            <person name="Wilkinson J."/>
            <person name="Wu Y."/>
            <person name="Wyman D."/>
            <person name="Yadav S."/>
            <person name="Yang S."/>
            <person name="Yang X."/>
            <person name="Yeager S."/>
            <person name="Yee E."/>
            <person name="Young G."/>
            <person name="Zainoun J."/>
            <person name="Zembeck L."/>
            <person name="Zimmer A."/>
            <person name="Zody M."/>
            <person name="Lander E."/>
        </authorList>
    </citation>
    <scope>NUCLEOTIDE SEQUENCE [LARGE SCALE GENOMIC DNA]</scope>
</reference>
<feature type="coiled-coil region" evidence="2">
    <location>
        <begin position="135"/>
        <end position="235"/>
    </location>
</feature>
<feature type="domain" description="Cilia- and flagella-associated protein 58 central coiled coil" evidence="4">
    <location>
        <begin position="487"/>
        <end position="688"/>
    </location>
</feature>
<dbReference type="GeneTree" id="ENSGT00530000063534"/>
<keyword evidence="6" id="KW-1185">Reference proteome</keyword>
<protein>
    <recommendedName>
        <fullName evidence="4">Cilia- and flagella-associated protein 58 central coiled coil domain-containing protein</fullName>
    </recommendedName>
</protein>
<dbReference type="eggNOG" id="ENOG502QPM4">
    <property type="taxonomic scope" value="Eukaryota"/>
</dbReference>
<organism evidence="5 6">
    <name type="scientific">Ciona savignyi</name>
    <name type="common">Pacific transparent sea squirt</name>
    <dbReference type="NCBI Taxonomy" id="51511"/>
    <lineage>
        <taxon>Eukaryota</taxon>
        <taxon>Metazoa</taxon>
        <taxon>Chordata</taxon>
        <taxon>Tunicata</taxon>
        <taxon>Ascidiacea</taxon>
        <taxon>Phlebobranchia</taxon>
        <taxon>Cionidae</taxon>
        <taxon>Ciona</taxon>
    </lineage>
</organism>
<feature type="coiled-coil region" evidence="2">
    <location>
        <begin position="288"/>
        <end position="322"/>
    </location>
</feature>
<feature type="region of interest" description="Disordered" evidence="3">
    <location>
        <begin position="916"/>
        <end position="948"/>
    </location>
</feature>
<dbReference type="OMA" id="PRPNAYV"/>
<feature type="coiled-coil region" evidence="2">
    <location>
        <begin position="673"/>
        <end position="731"/>
    </location>
</feature>
<feature type="coiled-coil region" evidence="2">
    <location>
        <begin position="821"/>
        <end position="848"/>
    </location>
</feature>
<dbReference type="PANTHER" id="PTHR32083:SF34">
    <property type="entry name" value="COILED-COIL DOMAIN-CONTAINING PROTEIN 146"/>
    <property type="match status" value="1"/>
</dbReference>
<proteinExistence type="predicted"/>
<evidence type="ECO:0000259" key="4">
    <source>
        <dbReference type="Pfam" id="PF21771"/>
    </source>
</evidence>
<dbReference type="STRING" id="51511.ENSCSAVP00000013792"/>
<dbReference type="PANTHER" id="PTHR32083">
    <property type="entry name" value="CILIA AND FLAGELLA-ASSOCIATED PROTEIN 58-RELATED"/>
    <property type="match status" value="1"/>
</dbReference>
<evidence type="ECO:0000256" key="3">
    <source>
        <dbReference type="SAM" id="MobiDB-lite"/>
    </source>
</evidence>
<dbReference type="Proteomes" id="UP000007875">
    <property type="component" value="Unassembled WGS sequence"/>
</dbReference>
<dbReference type="InterPro" id="IPR049270">
    <property type="entry name" value="CFAP58_CC"/>
</dbReference>
<sequence length="956" mass="111818">LRMSSNILEDDNDNDENGPHESRPISAIAPSVRIQEESQVEVTASPAFQCLEELFDAGKVTGTRMAELKSKYTAIHDMLKLTRDSESKLLEDAKNFTNELEKQRLALEKADHFPENIDSEVGKLRQELLKRHNDIQQIEEREYELHYKIDSLEEEMRLLQREYERVPKKDEVEAKKREIENQTEQQRKENAQRVLELKNLREDLETKDRQNGMDAKELEGKMEEVEGLKNSLVQIHGVPTQLSKEIDKIHKQKVDTSKRQVELSSQFMNLESEMKVIDGKRLKIEKEKGEVEEELDMQRSILEGKEREYDKLMKDFDFEKEREAVLLGDRASLDLSLRHTQLEKKTGHDTLTRKQREKDRDLRQLKKLEQQLKVATDALAHQQTIYDKVKDQANIFPKDDGTQYDKRKQLQAEVDEAKRKHGQQNSLTSVEQGKVEDCILEEERLIKQQEELRGAVVDLTRLAQIKADEREQKARDFMRAEQRYHRAEQELKSKQLTINDHKKKSIEVQIRLQEFAKLYDVIKNERNKCVNQIQACTQKSAEMREKIKILANEIEILRTTVTNIERNLQKARLKKMNSLVLRDSLRNEQSKATALEAELVEKREQLKMQIGKLNTLNNQAEEGMVQLRKRYETAVQHRNDRGVQLVEREEEVCIFYEKFNIQETMIRNGDVAIQTMEEEIRFLRMQNAEEQRQINLGRKNRPNLKHLNDELVTLQIQLSQCQDRMKDLENELEDPDQPGRVRLLQGKDPSPTELRCMIENLEIRLAEKEEQLLERDLIFEQDSRVTERVQNKVDIGKSDSLTLAKKVNGFQSRIKDVTRKMMSLVSELAMKQAEAMQLQRKCKTLNVDLQQCYTRMEQGEPPSDGIQLEWEKLFATETRKRHDDAERAMIDQEDQQYQLVGGVATTAEPRPNAYIPEDDSGLPIPRPYGSLAPFKPTEPGSSMRHIRKPVLRPIEI</sequence>
<evidence type="ECO:0000313" key="6">
    <source>
        <dbReference type="Proteomes" id="UP000007875"/>
    </source>
</evidence>
<dbReference type="AlphaFoldDB" id="H2Z880"/>
<feature type="coiled-coil region" evidence="2">
    <location>
        <begin position="470"/>
        <end position="504"/>
    </location>
</feature>
<keyword evidence="1 2" id="KW-0175">Coiled coil</keyword>
<name>H2Z880_CIOSA</name>
<feature type="coiled-coil region" evidence="2">
    <location>
        <begin position="351"/>
        <end position="427"/>
    </location>
</feature>
<reference evidence="5" key="3">
    <citation type="submission" date="2025-09" db="UniProtKB">
        <authorList>
            <consortium name="Ensembl"/>
        </authorList>
    </citation>
    <scope>IDENTIFICATION</scope>
</reference>
<accession>H2Z880</accession>
<dbReference type="Ensembl" id="ENSCSAVT00000013951.1">
    <property type="protein sequence ID" value="ENSCSAVP00000013792.1"/>
    <property type="gene ID" value="ENSCSAVG00000008093.1"/>
</dbReference>
<evidence type="ECO:0000256" key="1">
    <source>
        <dbReference type="ARBA" id="ARBA00023054"/>
    </source>
</evidence>